<protein>
    <submittedName>
        <fullName evidence="2">Uncharacterized protein</fullName>
    </submittedName>
</protein>
<name>A0A9P4J964_9PEZI</name>
<feature type="region of interest" description="Disordered" evidence="1">
    <location>
        <begin position="125"/>
        <end position="161"/>
    </location>
</feature>
<dbReference type="OrthoDB" id="3968080at2759"/>
<evidence type="ECO:0000256" key="1">
    <source>
        <dbReference type="SAM" id="MobiDB-lite"/>
    </source>
</evidence>
<reference evidence="2" key="1">
    <citation type="journal article" date="2020" name="Stud. Mycol.">
        <title>101 Dothideomycetes genomes: a test case for predicting lifestyles and emergence of pathogens.</title>
        <authorList>
            <person name="Haridas S."/>
            <person name="Albert R."/>
            <person name="Binder M."/>
            <person name="Bloem J."/>
            <person name="Labutti K."/>
            <person name="Salamov A."/>
            <person name="Andreopoulos B."/>
            <person name="Baker S."/>
            <person name="Barry K."/>
            <person name="Bills G."/>
            <person name="Bluhm B."/>
            <person name="Cannon C."/>
            <person name="Castanera R."/>
            <person name="Culley D."/>
            <person name="Daum C."/>
            <person name="Ezra D."/>
            <person name="Gonzalez J."/>
            <person name="Henrissat B."/>
            <person name="Kuo A."/>
            <person name="Liang C."/>
            <person name="Lipzen A."/>
            <person name="Lutzoni F."/>
            <person name="Magnuson J."/>
            <person name="Mondo S."/>
            <person name="Nolan M."/>
            <person name="Ohm R."/>
            <person name="Pangilinan J."/>
            <person name="Park H.-J."/>
            <person name="Ramirez L."/>
            <person name="Alfaro M."/>
            <person name="Sun H."/>
            <person name="Tritt A."/>
            <person name="Yoshinaga Y."/>
            <person name="Zwiers L.-H."/>
            <person name="Turgeon B."/>
            <person name="Goodwin S."/>
            <person name="Spatafora J."/>
            <person name="Crous P."/>
            <person name="Grigoriev I."/>
        </authorList>
    </citation>
    <scope>NUCLEOTIDE SEQUENCE</scope>
    <source>
        <strain evidence="2">CBS 260.36</strain>
    </source>
</reference>
<dbReference type="EMBL" id="ML996081">
    <property type="protein sequence ID" value="KAF2157366.1"/>
    <property type="molecule type" value="Genomic_DNA"/>
</dbReference>
<proteinExistence type="predicted"/>
<gene>
    <name evidence="2" type="ORF">K461DRAFT_309491</name>
</gene>
<accession>A0A9P4J964</accession>
<keyword evidence="3" id="KW-1185">Reference proteome</keyword>
<evidence type="ECO:0000313" key="3">
    <source>
        <dbReference type="Proteomes" id="UP000799439"/>
    </source>
</evidence>
<organism evidence="2 3">
    <name type="scientific">Myriangium duriaei CBS 260.36</name>
    <dbReference type="NCBI Taxonomy" id="1168546"/>
    <lineage>
        <taxon>Eukaryota</taxon>
        <taxon>Fungi</taxon>
        <taxon>Dikarya</taxon>
        <taxon>Ascomycota</taxon>
        <taxon>Pezizomycotina</taxon>
        <taxon>Dothideomycetes</taxon>
        <taxon>Dothideomycetidae</taxon>
        <taxon>Myriangiales</taxon>
        <taxon>Myriangiaceae</taxon>
        <taxon>Myriangium</taxon>
    </lineage>
</organism>
<dbReference type="Proteomes" id="UP000799439">
    <property type="component" value="Unassembled WGS sequence"/>
</dbReference>
<feature type="compositionally biased region" description="Polar residues" evidence="1">
    <location>
        <begin position="137"/>
        <end position="148"/>
    </location>
</feature>
<evidence type="ECO:0000313" key="2">
    <source>
        <dbReference type="EMBL" id="KAF2157366.1"/>
    </source>
</evidence>
<dbReference type="AlphaFoldDB" id="A0A9P4J964"/>
<comment type="caution">
    <text evidence="2">The sequence shown here is derived from an EMBL/GenBank/DDBJ whole genome shotgun (WGS) entry which is preliminary data.</text>
</comment>
<sequence length="331" mass="36392">MDKKRLRAAPPFLYRRPETADTSNFWFLSQEDYNELTKQLPGHRGGARNPGQKRAQSKLRRYEIAGLIMETNKGKDAIVPCDACLRRGTSCRVLRDNNTDKACALCKCFFKPGCRAGVVVNGALDSGSVGRPPMPLTSASSTPRTPEQNGLGITPDPIDNSSIIEDNSTAVIRQYSERLHWMMGETIFSRLHTFEAFGYQVNTNITGRQIPTQPRVTTDAGKITMADAKPTHHTHPLGDGRLQAAMSVMAWWNCNQSTSLLLSSMRVVCALATSAATWNSWLGLPKRVLSLNRASIITLSQPIHDNLDISARKLASMTLSTKATASLCDNT</sequence>